<feature type="region of interest" description="Disordered" evidence="1">
    <location>
        <begin position="145"/>
        <end position="185"/>
    </location>
</feature>
<evidence type="ECO:0000313" key="3">
    <source>
        <dbReference type="Proteomes" id="UP000836841"/>
    </source>
</evidence>
<proteinExistence type="predicted"/>
<reference evidence="2 3" key="1">
    <citation type="submission" date="2022-03" db="EMBL/GenBank/DDBJ databases">
        <authorList>
            <person name="Nunn A."/>
            <person name="Chopra R."/>
            <person name="Nunn A."/>
            <person name="Contreras Garrido A."/>
        </authorList>
    </citation>
    <scope>NUCLEOTIDE SEQUENCE [LARGE SCALE GENOMIC DNA]</scope>
</reference>
<protein>
    <submittedName>
        <fullName evidence="2">Uncharacterized protein</fullName>
    </submittedName>
</protein>
<dbReference type="PANTHER" id="PTHR36388:SF1">
    <property type="entry name" value="OS02G0469000 PROTEIN"/>
    <property type="match status" value="1"/>
</dbReference>
<sequence>MAEGKDEGEVSLSVRNEEDVSPESLAWADSCIVSFPDDSGNTDWGTFRDALTEIIDIHPDIFVPWSTGTTTSVLSPSPDDDMTEAESFHTRDFESEAVSAASSSNISSNEEVSEIVSLLTFESDPSKNSLQDHYFPKSMAEKVATSEPVHNRTTDLGGAECIEEDDGCGSNGEAEEEEEGEPETSQVFKDDFMSTYIQDNIDDFIVSEDPFKVTPQEIFKVWDLEIVRDDDDEEDGLLLQLKNALDESSTVRPLNDVQVVAGKSSIDDLIAGISDLSLAETFK</sequence>
<feature type="region of interest" description="Disordered" evidence="1">
    <location>
        <begin position="1"/>
        <end position="20"/>
    </location>
</feature>
<name>A0AAU9SXK0_THLAR</name>
<evidence type="ECO:0000256" key="1">
    <source>
        <dbReference type="SAM" id="MobiDB-lite"/>
    </source>
</evidence>
<gene>
    <name evidence="2" type="ORF">TAV2_LOCUS24541</name>
</gene>
<dbReference type="PANTHER" id="PTHR36388">
    <property type="entry name" value="OS02G0469000 PROTEIN"/>
    <property type="match status" value="1"/>
</dbReference>
<organism evidence="2 3">
    <name type="scientific">Thlaspi arvense</name>
    <name type="common">Field penny-cress</name>
    <dbReference type="NCBI Taxonomy" id="13288"/>
    <lineage>
        <taxon>Eukaryota</taxon>
        <taxon>Viridiplantae</taxon>
        <taxon>Streptophyta</taxon>
        <taxon>Embryophyta</taxon>
        <taxon>Tracheophyta</taxon>
        <taxon>Spermatophyta</taxon>
        <taxon>Magnoliopsida</taxon>
        <taxon>eudicotyledons</taxon>
        <taxon>Gunneridae</taxon>
        <taxon>Pentapetalae</taxon>
        <taxon>rosids</taxon>
        <taxon>malvids</taxon>
        <taxon>Brassicales</taxon>
        <taxon>Brassicaceae</taxon>
        <taxon>Thlaspideae</taxon>
        <taxon>Thlaspi</taxon>
    </lineage>
</organism>
<evidence type="ECO:0000313" key="2">
    <source>
        <dbReference type="EMBL" id="CAH2075886.1"/>
    </source>
</evidence>
<accession>A0AAU9SXK0</accession>
<dbReference type="Proteomes" id="UP000836841">
    <property type="component" value="Chromosome 7"/>
</dbReference>
<dbReference type="AlphaFoldDB" id="A0AAU9SXK0"/>
<dbReference type="EMBL" id="OU466863">
    <property type="protein sequence ID" value="CAH2075886.1"/>
    <property type="molecule type" value="Genomic_DNA"/>
</dbReference>
<feature type="compositionally biased region" description="Acidic residues" evidence="1">
    <location>
        <begin position="161"/>
        <end position="182"/>
    </location>
</feature>
<keyword evidence="3" id="KW-1185">Reference proteome</keyword>